<reference evidence="6" key="1">
    <citation type="journal article" date="2019" name="Int. J. Syst. Evol. Microbiol.">
        <title>The Global Catalogue of Microorganisms (GCM) 10K type strain sequencing project: providing services to taxonomists for standard genome sequencing and annotation.</title>
        <authorList>
            <consortium name="The Broad Institute Genomics Platform"/>
            <consortium name="The Broad Institute Genome Sequencing Center for Infectious Disease"/>
            <person name="Wu L."/>
            <person name="Ma J."/>
        </authorList>
    </citation>
    <scope>NUCLEOTIDE SEQUENCE [LARGE SCALE GENOMIC DNA]</scope>
    <source>
        <strain evidence="6">KCTC 62102</strain>
    </source>
</reference>
<comment type="subcellular location">
    <subcellularLocation>
        <location evidence="1">Cell envelope</location>
    </subcellularLocation>
</comment>
<dbReference type="Gene3D" id="2.40.420.20">
    <property type="match status" value="1"/>
</dbReference>
<evidence type="ECO:0000256" key="2">
    <source>
        <dbReference type="ARBA" id="ARBA00023054"/>
    </source>
</evidence>
<dbReference type="RefSeq" id="WP_197642149.1">
    <property type="nucleotide sequence ID" value="NZ_JAEACP010000003.1"/>
</dbReference>
<evidence type="ECO:0000259" key="4">
    <source>
        <dbReference type="Pfam" id="PF25989"/>
    </source>
</evidence>
<evidence type="ECO:0000256" key="3">
    <source>
        <dbReference type="SAM" id="Coils"/>
    </source>
</evidence>
<dbReference type="SUPFAM" id="SSF56954">
    <property type="entry name" value="Outer membrane efflux proteins (OEP)"/>
    <property type="match status" value="1"/>
</dbReference>
<gene>
    <name evidence="5" type="ORF">ACFOD6_17070</name>
</gene>
<dbReference type="EMBL" id="JBHRSM010000026">
    <property type="protein sequence ID" value="MFC3087762.1"/>
    <property type="molecule type" value="Genomic_DNA"/>
</dbReference>
<dbReference type="Gene3D" id="2.40.30.170">
    <property type="match status" value="1"/>
</dbReference>
<dbReference type="Pfam" id="PF25989">
    <property type="entry name" value="YknX_C"/>
    <property type="match status" value="1"/>
</dbReference>
<dbReference type="Gene3D" id="2.40.50.100">
    <property type="match status" value="1"/>
</dbReference>
<comment type="caution">
    <text evidence="5">The sequence shown here is derived from an EMBL/GenBank/DDBJ whole genome shotgun (WGS) entry which is preliminary data.</text>
</comment>
<dbReference type="PANTHER" id="PTHR32347:SF29">
    <property type="entry name" value="UPF0194 MEMBRANE PROTEIN YBHG"/>
    <property type="match status" value="1"/>
</dbReference>
<evidence type="ECO:0000256" key="1">
    <source>
        <dbReference type="ARBA" id="ARBA00004196"/>
    </source>
</evidence>
<organism evidence="5 6">
    <name type="scientific">Tabrizicola soli</name>
    <dbReference type="NCBI Taxonomy" id="2185115"/>
    <lineage>
        <taxon>Bacteria</taxon>
        <taxon>Pseudomonadati</taxon>
        <taxon>Pseudomonadota</taxon>
        <taxon>Alphaproteobacteria</taxon>
        <taxon>Rhodobacterales</taxon>
        <taxon>Paracoccaceae</taxon>
        <taxon>Tabrizicola</taxon>
    </lineage>
</organism>
<keyword evidence="6" id="KW-1185">Reference proteome</keyword>
<dbReference type="InterPro" id="IPR058637">
    <property type="entry name" value="YknX-like_C"/>
</dbReference>
<feature type="coiled-coil region" evidence="3">
    <location>
        <begin position="153"/>
        <end position="187"/>
    </location>
</feature>
<dbReference type="InterPro" id="IPR050465">
    <property type="entry name" value="UPF0194_transport"/>
</dbReference>
<proteinExistence type="predicted"/>
<feature type="domain" description="YknX-like C-terminal permuted SH3-like" evidence="4">
    <location>
        <begin position="331"/>
        <end position="398"/>
    </location>
</feature>
<sequence length="402" mass="41831">MNLRQGSLWGIAGLALVAATVWALWPAPLEVDLGRVATGPMRGTVLAEGVTRVRDPFSVSAPISGTMQRSPVEVGDPVTKGETVLAVIRPAAPVLMDARSRAQAEAAVTEARAALALAETGVTVAAAALSQAESQLARGRALAASGTIPQRSLEELETAQITASQRLAAARSEVDLARASLVRAEAQLIGPTLGAPEADPGECCLRLTAPHDGVVLTLADPSERPVQAGEPLMTLGDLTELEIVVDLLSSDAVQVAPGMVAEVDRWGGPGTLAATVRRVAPSAVTKISALGIEEQRVRVHLDLTDPPGTRPGLGDGFRVYVRLLLWHEESVLQVPQSALFRHGEGWAVFRLDAGKARLVPVGIGRQVEDSAEVVSGLQAGETVVIFPSSALQDGAAITPRAP</sequence>
<protein>
    <submittedName>
        <fullName evidence="5">Efflux RND transporter periplasmic adaptor subunit</fullName>
    </submittedName>
</protein>
<keyword evidence="2 3" id="KW-0175">Coiled coil</keyword>
<name>A0ABV7DZG2_9RHOB</name>
<evidence type="ECO:0000313" key="5">
    <source>
        <dbReference type="EMBL" id="MFC3087762.1"/>
    </source>
</evidence>
<dbReference type="PANTHER" id="PTHR32347">
    <property type="entry name" value="EFFLUX SYSTEM COMPONENT YKNX-RELATED"/>
    <property type="match status" value="1"/>
</dbReference>
<dbReference type="Proteomes" id="UP001595445">
    <property type="component" value="Unassembled WGS sequence"/>
</dbReference>
<accession>A0ABV7DZG2</accession>
<evidence type="ECO:0000313" key="6">
    <source>
        <dbReference type="Proteomes" id="UP001595445"/>
    </source>
</evidence>